<dbReference type="VEuPathDB" id="FungiDB:BO83DRAFT_462487"/>
<dbReference type="OrthoDB" id="4062651at2759"/>
<evidence type="ECO:0000313" key="1">
    <source>
        <dbReference type="EMBL" id="PWY76675.1"/>
    </source>
</evidence>
<feature type="non-terminal residue" evidence="1">
    <location>
        <position position="99"/>
    </location>
</feature>
<dbReference type="Proteomes" id="UP000246171">
    <property type="component" value="Unassembled WGS sequence"/>
</dbReference>
<dbReference type="RefSeq" id="XP_025389665.1">
    <property type="nucleotide sequence ID" value="XM_025537293.1"/>
</dbReference>
<dbReference type="EMBL" id="MSFU01000008">
    <property type="protein sequence ID" value="PWY76675.1"/>
    <property type="molecule type" value="Genomic_DNA"/>
</dbReference>
<evidence type="ECO:0000313" key="2">
    <source>
        <dbReference type="Proteomes" id="UP000246171"/>
    </source>
</evidence>
<organism evidence="1 2">
    <name type="scientific">Aspergillus eucalypticola (strain CBS 122712 / IBT 29274)</name>
    <dbReference type="NCBI Taxonomy" id="1448314"/>
    <lineage>
        <taxon>Eukaryota</taxon>
        <taxon>Fungi</taxon>
        <taxon>Dikarya</taxon>
        <taxon>Ascomycota</taxon>
        <taxon>Pezizomycotina</taxon>
        <taxon>Eurotiomycetes</taxon>
        <taxon>Eurotiomycetidae</taxon>
        <taxon>Eurotiales</taxon>
        <taxon>Aspergillaceae</taxon>
        <taxon>Aspergillus</taxon>
        <taxon>Aspergillus subgen. Circumdati</taxon>
    </lineage>
</organism>
<gene>
    <name evidence="1" type="ORF">BO83DRAFT_462487</name>
</gene>
<protein>
    <submittedName>
        <fullName evidence="1">Uncharacterized protein</fullName>
    </submittedName>
</protein>
<dbReference type="AlphaFoldDB" id="A0A317VS13"/>
<proteinExistence type="predicted"/>
<keyword evidence="2" id="KW-1185">Reference proteome</keyword>
<name>A0A317VS13_ASPEC</name>
<comment type="caution">
    <text evidence="1">The sequence shown here is derived from an EMBL/GenBank/DDBJ whole genome shotgun (WGS) entry which is preliminary data.</text>
</comment>
<dbReference type="GeneID" id="37059255"/>
<accession>A0A317VS13</accession>
<sequence length="99" mass="11532">MKWSFASPDEQLNAADAWGYILRLHLSYFADVDGVEQFLEHIREQNPLFDRILELIHTFGAENPRQPVECWGFLEPGLRDLVARMTYLDPRGRITAREA</sequence>
<reference evidence="1" key="1">
    <citation type="submission" date="2016-12" db="EMBL/GenBank/DDBJ databases">
        <title>The genomes of Aspergillus section Nigri reveals drivers in fungal speciation.</title>
        <authorList>
            <consortium name="DOE Joint Genome Institute"/>
            <person name="Vesth T.C."/>
            <person name="Nybo J."/>
            <person name="Theobald S."/>
            <person name="Brandl J."/>
            <person name="Frisvad J.C."/>
            <person name="Nielsen K.F."/>
            <person name="Lyhne E.K."/>
            <person name="Kogle M.E."/>
            <person name="Kuo A."/>
            <person name="Riley R."/>
            <person name="Clum A."/>
            <person name="Nolan M."/>
            <person name="Lipzen A."/>
            <person name="Salamov A."/>
            <person name="Henrissat B."/>
            <person name="Wiebenga A."/>
            <person name="De vries R.P."/>
            <person name="Grigoriev I.V."/>
            <person name="Mortensen U.H."/>
            <person name="Andersen M.R."/>
            <person name="Baker S.E."/>
        </authorList>
    </citation>
    <scope>NUCLEOTIDE SEQUENCE</scope>
    <source>
        <strain evidence="1">CBS 122712</strain>
    </source>
</reference>